<keyword evidence="10 13" id="KW-0408">Iron</keyword>
<keyword evidence="6 13" id="KW-0479">Metal-binding</keyword>
<keyword evidence="12" id="KW-0472">Membrane</keyword>
<dbReference type="KEGG" id="dpo:4805568"/>
<dbReference type="Gene3D" id="1.10.630.10">
    <property type="entry name" value="Cytochrome P450"/>
    <property type="match status" value="1"/>
</dbReference>
<evidence type="ECO:0000256" key="11">
    <source>
        <dbReference type="ARBA" id="ARBA00023033"/>
    </source>
</evidence>
<keyword evidence="5 13" id="KW-0349">Heme</keyword>
<evidence type="ECO:0000256" key="1">
    <source>
        <dbReference type="ARBA" id="ARBA00001971"/>
    </source>
</evidence>
<dbReference type="GO" id="GO:0016705">
    <property type="term" value="F:oxidoreductase activity, acting on paired donors, with incorporation or reduction of molecular oxygen"/>
    <property type="evidence" value="ECO:0007669"/>
    <property type="project" value="InterPro"/>
</dbReference>
<evidence type="ECO:0000256" key="6">
    <source>
        <dbReference type="ARBA" id="ARBA00022723"/>
    </source>
</evidence>
<keyword evidence="11 14" id="KW-0503">Monooxygenase</keyword>
<dbReference type="PRINTS" id="PR00463">
    <property type="entry name" value="EP450I"/>
</dbReference>
<accession>A0A6I8UX25</accession>
<dbReference type="RefSeq" id="XP_001361953.3">
    <property type="nucleotide sequence ID" value="XM_001361916.4"/>
</dbReference>
<dbReference type="Pfam" id="PF00067">
    <property type="entry name" value="p450"/>
    <property type="match status" value="1"/>
</dbReference>
<reference evidence="15" key="1">
    <citation type="submission" date="2024-06" db="UniProtKB">
        <authorList>
            <consortium name="RefSeq"/>
        </authorList>
    </citation>
    <scope>NUCLEOTIDE SEQUENCE [LARGE SCALE GENOMIC DNA]</scope>
    <source>
        <strain evidence="15">MV2-25</strain>
    </source>
</reference>
<evidence type="ECO:0000256" key="12">
    <source>
        <dbReference type="ARBA" id="ARBA00023136"/>
    </source>
</evidence>
<dbReference type="PRINTS" id="PR00385">
    <property type="entry name" value="P450"/>
</dbReference>
<dbReference type="FunCoup" id="A0A6I8UX25">
    <property type="interactions" value="10"/>
</dbReference>
<evidence type="ECO:0000256" key="4">
    <source>
        <dbReference type="ARBA" id="ARBA00010617"/>
    </source>
</evidence>
<proteinExistence type="inferred from homology"/>
<dbReference type="GO" id="GO:0004497">
    <property type="term" value="F:monooxygenase activity"/>
    <property type="evidence" value="ECO:0007669"/>
    <property type="project" value="UniProtKB-KW"/>
</dbReference>
<name>A0A6I8UX25_DROPS</name>
<comment type="similarity">
    <text evidence="4 14">Belongs to the cytochrome P450 family.</text>
</comment>
<dbReference type="InterPro" id="IPR036396">
    <property type="entry name" value="Cyt_P450_sf"/>
</dbReference>
<evidence type="ECO:0000256" key="7">
    <source>
        <dbReference type="ARBA" id="ARBA00022824"/>
    </source>
</evidence>
<organism evidence="15 16">
    <name type="scientific">Drosophila pseudoobscura pseudoobscura</name>
    <name type="common">Fruit fly</name>
    <dbReference type="NCBI Taxonomy" id="46245"/>
    <lineage>
        <taxon>Eukaryota</taxon>
        <taxon>Metazoa</taxon>
        <taxon>Ecdysozoa</taxon>
        <taxon>Arthropoda</taxon>
        <taxon>Hexapoda</taxon>
        <taxon>Insecta</taxon>
        <taxon>Pterygota</taxon>
        <taxon>Neoptera</taxon>
        <taxon>Endopterygota</taxon>
        <taxon>Diptera</taxon>
        <taxon>Brachycera</taxon>
        <taxon>Muscomorpha</taxon>
        <taxon>Ephydroidea</taxon>
        <taxon>Drosophilidae</taxon>
        <taxon>Drosophila</taxon>
        <taxon>Sophophora</taxon>
    </lineage>
</organism>
<keyword evidence="9 14" id="KW-0560">Oxidoreductase</keyword>
<evidence type="ECO:0000256" key="2">
    <source>
        <dbReference type="ARBA" id="ARBA00004174"/>
    </source>
</evidence>
<dbReference type="InterPro" id="IPR001128">
    <property type="entry name" value="Cyt_P450"/>
</dbReference>
<dbReference type="Proteomes" id="UP000001819">
    <property type="component" value="Chromosome 3"/>
</dbReference>
<evidence type="ECO:0000256" key="5">
    <source>
        <dbReference type="ARBA" id="ARBA00022617"/>
    </source>
</evidence>
<keyword evidence="7" id="KW-0256">Endoplasmic reticulum</keyword>
<feature type="binding site" description="axial binding residue" evidence="13">
    <location>
        <position position="452"/>
    </location>
    <ligand>
        <name>heme</name>
        <dbReference type="ChEBI" id="CHEBI:30413"/>
    </ligand>
    <ligandPart>
        <name>Fe</name>
        <dbReference type="ChEBI" id="CHEBI:18248"/>
    </ligandPart>
</feature>
<dbReference type="GO" id="GO:0046701">
    <property type="term" value="P:insecticide catabolic process"/>
    <property type="evidence" value="ECO:0007669"/>
    <property type="project" value="TreeGrafter"/>
</dbReference>
<dbReference type="GO" id="GO:0005506">
    <property type="term" value="F:iron ion binding"/>
    <property type="evidence" value="ECO:0007669"/>
    <property type="project" value="InterPro"/>
</dbReference>
<sequence>MSTELLFLIATVAIVFYVWHKRRHSFWKRHGVKEIGPLPILGDTVGFLTGRLPFFDQIRKFHEAPGLENEPIIGVYLAYRPALVIRDLDLVKTVMIKKFSYFTNRKLQTDPHDDALGYNNLFFVRSPEWKELRNKISPVFTTGKIKQMYPLMVKIGKNLEANVGREPKDSIVTIKSLCARFTTDLIATIAFGLDANALQDPKSEFFRHNQAIFAPSVSRAIDFAIIFMLPALTTLAKVKVFSKSTSQFIRSSINYVMAERERSGLRRNDLVDVLLALKREAAASPDKNNKAKNMDYLVAQAAVFQTAGYETSSSTMTLALYEVAKNEEIQNRLRQEIEEYFGDDDHISYERIQEMPYLSKVVNETLRLYPIVGYAERECAQPSQGERFTLAPHHDMELPDGTPVYVSAVAIQRDPKYWPEPEKFDPERFDASNRDKLNMDAYMPFGVGPRNCIGMRLGLLQSKLGLVHLLRNHRVLRCDKTVKTIEFAPFCGVLASKDEIYLRVERVSS</sequence>
<evidence type="ECO:0000256" key="14">
    <source>
        <dbReference type="RuleBase" id="RU000461"/>
    </source>
</evidence>
<evidence type="ECO:0000313" key="16">
    <source>
        <dbReference type="RefSeq" id="XP_001361953.3"/>
    </source>
</evidence>
<dbReference type="PANTHER" id="PTHR24292">
    <property type="entry name" value="CYTOCHROME P450"/>
    <property type="match status" value="1"/>
</dbReference>
<dbReference type="InterPro" id="IPR050476">
    <property type="entry name" value="Insect_CytP450_Detox"/>
</dbReference>
<reference evidence="16" key="2">
    <citation type="submission" date="2025-08" db="UniProtKB">
        <authorList>
            <consortium name="RefSeq"/>
        </authorList>
    </citation>
    <scope>IDENTIFICATION</scope>
    <source>
        <strain evidence="16">MV-25-SWS-2005</strain>
        <tissue evidence="16">Whole body</tissue>
    </source>
</reference>
<dbReference type="InterPro" id="IPR017972">
    <property type="entry name" value="Cyt_P450_CS"/>
</dbReference>
<dbReference type="PROSITE" id="PS00086">
    <property type="entry name" value="CYTOCHROME_P450"/>
    <property type="match status" value="1"/>
</dbReference>
<keyword evidence="8" id="KW-0492">Microsome</keyword>
<dbReference type="GO" id="GO:0005789">
    <property type="term" value="C:endoplasmic reticulum membrane"/>
    <property type="evidence" value="ECO:0007669"/>
    <property type="project" value="UniProtKB-SubCell"/>
</dbReference>
<gene>
    <name evidence="16" type="primary">Cyp6w1</name>
</gene>
<dbReference type="AlphaFoldDB" id="A0A6I8UX25"/>
<evidence type="ECO:0000313" key="15">
    <source>
        <dbReference type="Proteomes" id="UP000001819"/>
    </source>
</evidence>
<evidence type="ECO:0000256" key="9">
    <source>
        <dbReference type="ARBA" id="ARBA00023002"/>
    </source>
</evidence>
<comment type="subcellular location">
    <subcellularLocation>
        <location evidence="3">Endoplasmic reticulum membrane</location>
        <topology evidence="3">Peripheral membrane protein</topology>
    </subcellularLocation>
    <subcellularLocation>
        <location evidence="2">Microsome membrane</location>
        <topology evidence="2">Peripheral membrane protein</topology>
    </subcellularLocation>
</comment>
<evidence type="ECO:0000256" key="3">
    <source>
        <dbReference type="ARBA" id="ARBA00004406"/>
    </source>
</evidence>
<dbReference type="SUPFAM" id="SSF48264">
    <property type="entry name" value="Cytochrome P450"/>
    <property type="match status" value="1"/>
</dbReference>
<dbReference type="PANTHER" id="PTHR24292:SF45">
    <property type="entry name" value="CYTOCHROME P450 6G1-RELATED"/>
    <property type="match status" value="1"/>
</dbReference>
<evidence type="ECO:0000256" key="8">
    <source>
        <dbReference type="ARBA" id="ARBA00022848"/>
    </source>
</evidence>
<protein>
    <submittedName>
        <fullName evidence="16">Probable cytochrome P450 6w1</fullName>
    </submittedName>
</protein>
<dbReference type="InterPro" id="IPR002401">
    <property type="entry name" value="Cyt_P450_E_grp-I"/>
</dbReference>
<dbReference type="GO" id="GO:0020037">
    <property type="term" value="F:heme binding"/>
    <property type="evidence" value="ECO:0007669"/>
    <property type="project" value="InterPro"/>
</dbReference>
<dbReference type="FunFam" id="1.10.630.10:FF:000042">
    <property type="entry name" value="Cytochrome P450"/>
    <property type="match status" value="1"/>
</dbReference>
<evidence type="ECO:0000256" key="13">
    <source>
        <dbReference type="PIRSR" id="PIRSR602401-1"/>
    </source>
</evidence>
<dbReference type="CDD" id="cd11056">
    <property type="entry name" value="CYP6-like"/>
    <property type="match status" value="1"/>
</dbReference>
<dbReference type="GO" id="GO:0046680">
    <property type="term" value="P:response to DDT"/>
    <property type="evidence" value="ECO:0007669"/>
    <property type="project" value="TreeGrafter"/>
</dbReference>
<evidence type="ECO:0000256" key="10">
    <source>
        <dbReference type="ARBA" id="ARBA00023004"/>
    </source>
</evidence>
<dbReference type="InParanoid" id="A0A6I8UX25"/>
<keyword evidence="15" id="KW-1185">Reference proteome</keyword>
<comment type="cofactor">
    <cofactor evidence="1 13">
        <name>heme</name>
        <dbReference type="ChEBI" id="CHEBI:30413"/>
    </cofactor>
</comment>